<protein>
    <submittedName>
        <fullName evidence="2">SDR family oxidoreductase</fullName>
    </submittedName>
</protein>
<dbReference type="CDD" id="cd08946">
    <property type="entry name" value="SDR_e"/>
    <property type="match status" value="1"/>
</dbReference>
<dbReference type="EMBL" id="JBEGCI010000024">
    <property type="protein sequence ID" value="MEQ6890514.1"/>
    <property type="molecule type" value="Genomic_DNA"/>
</dbReference>
<dbReference type="InterPro" id="IPR050177">
    <property type="entry name" value="Lipid_A_modif_metabolic_enz"/>
</dbReference>
<proteinExistence type="predicted"/>
<dbReference type="PANTHER" id="PTHR43245:SF23">
    <property type="entry name" value="NAD(P)-BINDING DOMAIN-CONTAINING PROTEIN"/>
    <property type="match status" value="1"/>
</dbReference>
<organism evidence="2 3">
    <name type="scientific">Halomonas pelophila</name>
    <dbReference type="NCBI Taxonomy" id="3151122"/>
    <lineage>
        <taxon>Bacteria</taxon>
        <taxon>Pseudomonadati</taxon>
        <taxon>Pseudomonadota</taxon>
        <taxon>Gammaproteobacteria</taxon>
        <taxon>Oceanospirillales</taxon>
        <taxon>Halomonadaceae</taxon>
        <taxon>Halomonas</taxon>
    </lineage>
</organism>
<dbReference type="InterPro" id="IPR001509">
    <property type="entry name" value="Epimerase_deHydtase"/>
</dbReference>
<evidence type="ECO:0000313" key="3">
    <source>
        <dbReference type="Proteomes" id="UP001472978"/>
    </source>
</evidence>
<dbReference type="InterPro" id="IPR036291">
    <property type="entry name" value="NAD(P)-bd_dom_sf"/>
</dbReference>
<dbReference type="SUPFAM" id="SSF51735">
    <property type="entry name" value="NAD(P)-binding Rossmann-fold domains"/>
    <property type="match status" value="1"/>
</dbReference>
<name>A0ABV1N9V1_9GAMM</name>
<evidence type="ECO:0000259" key="1">
    <source>
        <dbReference type="Pfam" id="PF01370"/>
    </source>
</evidence>
<evidence type="ECO:0000313" key="2">
    <source>
        <dbReference type="EMBL" id="MEQ6890514.1"/>
    </source>
</evidence>
<dbReference type="Pfam" id="PF01370">
    <property type="entry name" value="Epimerase"/>
    <property type="match status" value="1"/>
</dbReference>
<reference evidence="2 3" key="1">
    <citation type="submission" date="2024-05" db="EMBL/GenBank/DDBJ databases">
        <title>Halomonas sp. CS7 16S ribosomal RNA gene Genome sequencing and assembly.</title>
        <authorList>
            <person name="Yook S."/>
        </authorList>
    </citation>
    <scope>NUCLEOTIDE SEQUENCE [LARGE SCALE GENOMIC DNA]</scope>
    <source>
        <strain evidence="2 3">CS7</strain>
    </source>
</reference>
<feature type="domain" description="NAD-dependent epimerase/dehydratase" evidence="1">
    <location>
        <begin position="68"/>
        <end position="309"/>
    </location>
</feature>
<dbReference type="Gene3D" id="3.40.50.720">
    <property type="entry name" value="NAD(P)-binding Rossmann-like Domain"/>
    <property type="match status" value="1"/>
</dbReference>
<gene>
    <name evidence="2" type="ORF">ABE957_17725</name>
</gene>
<dbReference type="PANTHER" id="PTHR43245">
    <property type="entry name" value="BIFUNCTIONAL POLYMYXIN RESISTANCE PROTEIN ARNA"/>
    <property type="match status" value="1"/>
</dbReference>
<dbReference type="Proteomes" id="UP001472978">
    <property type="component" value="Unassembled WGS sequence"/>
</dbReference>
<comment type="caution">
    <text evidence="2">The sequence shown here is derived from an EMBL/GenBank/DDBJ whole genome shotgun (WGS) entry which is preliminary data.</text>
</comment>
<dbReference type="RefSeq" id="WP_349759995.1">
    <property type="nucleotide sequence ID" value="NZ_JBEGCI010000024.1"/>
</dbReference>
<sequence length="393" mass="44769">MTIFRTGDLVIAHNNVGSILQVVDKEMDDTGRVVYKVDTKEYCYPEDLKPAPHYFNEDGTESADIKTIIVTGGAGYVGSLLVRKLLQNNYRVICIDNLRFGGASLIDICCHPQFWLENIDINDFAEVDRVVEKSNCYGIIHLAAIVGDPACKLEPEVAAKTNWDSSIHLIDKALQSNIERFIFASTCSNYGKMSGASEYVDESSPLAPVSLYAELKVKVEDYLLNKIEKKHDFSPTCLRFATVYGMSPRMRFDLTVNEFTKELALGRELLVFGEQFWRPYCHVSDFSRAMLTVLRQPKEKVAYNVFNVGDSLENYTKKMIVDELLKLMPKGRIKYIEKSEDPRDYRVNFDKIKDELGFLISKKVPEGMEEILRSIQNGVVDKPDREVFYNTPI</sequence>
<accession>A0ABV1N9V1</accession>
<keyword evidence="3" id="KW-1185">Reference proteome</keyword>